<gene>
    <name evidence="3" type="ORF">AB2L28_19785</name>
</gene>
<accession>A0ABV4I8Y2</accession>
<dbReference type="InterPro" id="IPR045745">
    <property type="entry name" value="HTH_58_Actinobacteria-type"/>
</dbReference>
<evidence type="ECO:0000259" key="2">
    <source>
        <dbReference type="Pfam" id="PF19575"/>
    </source>
</evidence>
<organism evidence="3 4">
    <name type="scientific">Kineococcus mangrovi</name>
    <dbReference type="NCBI Taxonomy" id="1660183"/>
    <lineage>
        <taxon>Bacteria</taxon>
        <taxon>Bacillati</taxon>
        <taxon>Actinomycetota</taxon>
        <taxon>Actinomycetes</taxon>
        <taxon>Kineosporiales</taxon>
        <taxon>Kineosporiaceae</taxon>
        <taxon>Kineococcus</taxon>
    </lineage>
</organism>
<dbReference type="EMBL" id="JBGGTQ010000012">
    <property type="protein sequence ID" value="MEZ0494485.1"/>
    <property type="molecule type" value="Genomic_DNA"/>
</dbReference>
<evidence type="ECO:0000313" key="4">
    <source>
        <dbReference type="Proteomes" id="UP001566476"/>
    </source>
</evidence>
<dbReference type="Pfam" id="PF19575">
    <property type="entry name" value="HTH_58"/>
    <property type="match status" value="1"/>
</dbReference>
<evidence type="ECO:0000313" key="3">
    <source>
        <dbReference type="EMBL" id="MEZ0494485.1"/>
    </source>
</evidence>
<name>A0ABV4I8Y2_9ACTN</name>
<feature type="domain" description="Helix-turn-helix" evidence="2">
    <location>
        <begin position="12"/>
        <end position="67"/>
    </location>
</feature>
<dbReference type="RefSeq" id="WP_370720718.1">
    <property type="nucleotide sequence ID" value="NZ_JBGGTQ010000012.1"/>
</dbReference>
<proteinExistence type="predicted"/>
<comment type="caution">
    <text evidence="3">The sequence shown here is derived from an EMBL/GenBank/DDBJ whole genome shotgun (WGS) entry which is preliminary data.</text>
</comment>
<evidence type="ECO:0000256" key="1">
    <source>
        <dbReference type="SAM" id="MobiDB-lite"/>
    </source>
</evidence>
<sequence length="107" mass="11666">MGLEELPPAVLGEWFTEEKRLLAQRVLRAEYERGRSLAQIALDSGYSVTRVRKLLLREGVELRSRAGKPVQEHGAAGRLSLRPGHPQEAGAAGRAGRVVEGGGLENR</sequence>
<protein>
    <recommendedName>
        <fullName evidence="2">Helix-turn-helix domain-containing protein</fullName>
    </recommendedName>
</protein>
<feature type="compositionally biased region" description="Low complexity" evidence="1">
    <location>
        <begin position="88"/>
        <end position="98"/>
    </location>
</feature>
<feature type="region of interest" description="Disordered" evidence="1">
    <location>
        <begin position="66"/>
        <end position="107"/>
    </location>
</feature>
<reference evidence="3 4" key="1">
    <citation type="submission" date="2024-07" db="EMBL/GenBank/DDBJ databases">
        <authorList>
            <person name="Thanompreechachai J."/>
            <person name="Duangmal K."/>
        </authorList>
    </citation>
    <scope>NUCLEOTIDE SEQUENCE [LARGE SCALE GENOMIC DNA]</scope>
    <source>
        <strain evidence="3 4">TBRC 1896</strain>
    </source>
</reference>
<keyword evidence="4" id="KW-1185">Reference proteome</keyword>
<dbReference type="Proteomes" id="UP001566476">
    <property type="component" value="Unassembled WGS sequence"/>
</dbReference>